<reference evidence="2 3" key="1">
    <citation type="submission" date="2016-10" db="EMBL/GenBank/DDBJ databases">
        <title>Comparative genomics of Bacillus thuringiensis reveals a path to pathogens against multiple invertebrate hosts.</title>
        <authorList>
            <person name="Zheng J."/>
            <person name="Gao Q."/>
            <person name="Liu H."/>
            <person name="Peng D."/>
            <person name="Ruan L."/>
            <person name="Sun M."/>
        </authorList>
    </citation>
    <scope>NUCLEOTIDE SEQUENCE [LARGE SCALE GENOMIC DNA]</scope>
    <source>
        <strain evidence="2">BGSC 4W1</strain>
    </source>
</reference>
<organism evidence="2 3">
    <name type="scientific">Bacillus thuringiensis serovar kumamotoensis</name>
    <dbReference type="NCBI Taxonomy" id="132267"/>
    <lineage>
        <taxon>Bacteria</taxon>
        <taxon>Bacillati</taxon>
        <taxon>Bacillota</taxon>
        <taxon>Bacilli</taxon>
        <taxon>Bacillales</taxon>
        <taxon>Bacillaceae</taxon>
        <taxon>Bacillus</taxon>
        <taxon>Bacillus cereus group</taxon>
    </lineage>
</organism>
<feature type="transmembrane region" description="Helical" evidence="1">
    <location>
        <begin position="205"/>
        <end position="223"/>
    </location>
</feature>
<dbReference type="EMBL" id="NFEH01000124">
    <property type="protein sequence ID" value="OTZ67049.1"/>
    <property type="molecule type" value="Genomic_DNA"/>
</dbReference>
<evidence type="ECO:0000256" key="1">
    <source>
        <dbReference type="SAM" id="Phobius"/>
    </source>
</evidence>
<gene>
    <name evidence="2" type="ORF">BK769_30820</name>
</gene>
<dbReference type="RefSeq" id="WP_086392660.1">
    <property type="nucleotide sequence ID" value="NZ_NFEH01000124.1"/>
</dbReference>
<proteinExistence type="predicted"/>
<dbReference type="Proteomes" id="UP000195087">
    <property type="component" value="Unassembled WGS sequence"/>
</dbReference>
<keyword evidence="1" id="KW-1133">Transmembrane helix</keyword>
<evidence type="ECO:0000313" key="2">
    <source>
        <dbReference type="EMBL" id="OTZ67049.1"/>
    </source>
</evidence>
<keyword evidence="1" id="KW-0812">Transmembrane</keyword>
<sequence>MNITPYEKIKQRIINDGIKIVQKNSYGAEKYSCNLILNSHSDVVERHIIKPMFPEISNEEQAFSLAHELGHHQLYAKRSKLLRIFFSNVRSIKSLKLITFPFVIYDEYKAWKNAKYICEEEQILASFETNFLFEQQKQFALKKYWMKYINDILNTIQYFFCTYIWCILFVLFLQLTYQSKIHIPLLYELQEIVGGEENKNNCVTVFYYLAILVIVGVWLLNLIRDIKINIDRANYKRMNIS</sequence>
<feature type="transmembrane region" description="Helical" evidence="1">
    <location>
        <begin position="156"/>
        <end position="177"/>
    </location>
</feature>
<accession>A0A9X6JK59</accession>
<dbReference type="AlphaFoldDB" id="A0A9X6JK59"/>
<name>A0A9X6JK59_BACUK</name>
<protein>
    <recommendedName>
        <fullName evidence="4">IrrE N-terminal-like domain-containing protein</fullName>
    </recommendedName>
</protein>
<keyword evidence="1" id="KW-0472">Membrane</keyword>
<evidence type="ECO:0008006" key="4">
    <source>
        <dbReference type="Google" id="ProtNLM"/>
    </source>
</evidence>
<comment type="caution">
    <text evidence="2">The sequence shown here is derived from an EMBL/GenBank/DDBJ whole genome shotgun (WGS) entry which is preliminary data.</text>
</comment>
<evidence type="ECO:0000313" key="3">
    <source>
        <dbReference type="Proteomes" id="UP000195087"/>
    </source>
</evidence>